<organism evidence="1 2">
    <name type="scientific">Blattamonas nauphoetae</name>
    <dbReference type="NCBI Taxonomy" id="2049346"/>
    <lineage>
        <taxon>Eukaryota</taxon>
        <taxon>Metamonada</taxon>
        <taxon>Preaxostyla</taxon>
        <taxon>Oxymonadida</taxon>
        <taxon>Blattamonas</taxon>
    </lineage>
</organism>
<dbReference type="EMBL" id="JARBJD010000121">
    <property type="protein sequence ID" value="KAK2951269.1"/>
    <property type="molecule type" value="Genomic_DNA"/>
</dbReference>
<gene>
    <name evidence="1" type="ORF">BLNAU_13756</name>
</gene>
<dbReference type="Proteomes" id="UP001281761">
    <property type="component" value="Unassembled WGS sequence"/>
</dbReference>
<sequence length="117" mass="13218">MQTIDTLFHPTTSPALVLPLFALPTVLLLEHNPHLDLSTFQRRQQFPLSYPVPTPNRALPQLTDTVDEWTRLLVEEGLDDVVVFLTSDLMVPLSQAMGLNISPDSRITFPQELDRRG</sequence>
<protein>
    <submittedName>
        <fullName evidence="1">Uncharacterized protein</fullName>
    </submittedName>
</protein>
<name>A0ABQ9XII6_9EUKA</name>
<accession>A0ABQ9XII6</accession>
<evidence type="ECO:0000313" key="2">
    <source>
        <dbReference type="Proteomes" id="UP001281761"/>
    </source>
</evidence>
<comment type="caution">
    <text evidence="1">The sequence shown here is derived from an EMBL/GenBank/DDBJ whole genome shotgun (WGS) entry which is preliminary data.</text>
</comment>
<evidence type="ECO:0000313" key="1">
    <source>
        <dbReference type="EMBL" id="KAK2951269.1"/>
    </source>
</evidence>
<proteinExistence type="predicted"/>
<reference evidence="1 2" key="1">
    <citation type="journal article" date="2022" name="bioRxiv">
        <title>Genomics of Preaxostyla Flagellates Illuminates Evolutionary Transitions and the Path Towards Mitochondrial Loss.</title>
        <authorList>
            <person name="Novak L.V.F."/>
            <person name="Treitli S.C."/>
            <person name="Pyrih J."/>
            <person name="Halakuc P."/>
            <person name="Pipaliya S.V."/>
            <person name="Vacek V."/>
            <person name="Brzon O."/>
            <person name="Soukal P."/>
            <person name="Eme L."/>
            <person name="Dacks J.B."/>
            <person name="Karnkowska A."/>
            <person name="Elias M."/>
            <person name="Hampl V."/>
        </authorList>
    </citation>
    <scope>NUCLEOTIDE SEQUENCE [LARGE SCALE GENOMIC DNA]</scope>
    <source>
        <strain evidence="1">NAU3</strain>
        <tissue evidence="1">Gut</tissue>
    </source>
</reference>
<keyword evidence="2" id="KW-1185">Reference proteome</keyword>